<accession>A0A6A6VWM0</accession>
<dbReference type="Proteomes" id="UP000799437">
    <property type="component" value="Unassembled WGS sequence"/>
</dbReference>
<dbReference type="InterPro" id="IPR011701">
    <property type="entry name" value="MFS"/>
</dbReference>
<feature type="transmembrane region" description="Helical" evidence="5">
    <location>
        <begin position="266"/>
        <end position="282"/>
    </location>
</feature>
<dbReference type="GO" id="GO:0005886">
    <property type="term" value="C:plasma membrane"/>
    <property type="evidence" value="ECO:0007669"/>
    <property type="project" value="TreeGrafter"/>
</dbReference>
<keyword evidence="2 5" id="KW-0812">Transmembrane</keyword>
<evidence type="ECO:0000256" key="3">
    <source>
        <dbReference type="ARBA" id="ARBA00022989"/>
    </source>
</evidence>
<dbReference type="InterPro" id="IPR036259">
    <property type="entry name" value="MFS_trans_sf"/>
</dbReference>
<dbReference type="AlphaFoldDB" id="A0A6A6VWM0"/>
<dbReference type="Pfam" id="PF07690">
    <property type="entry name" value="MFS_1"/>
    <property type="match status" value="1"/>
</dbReference>
<dbReference type="EMBL" id="ML996580">
    <property type="protein sequence ID" value="KAF2754565.1"/>
    <property type="molecule type" value="Genomic_DNA"/>
</dbReference>
<feature type="transmembrane region" description="Helical" evidence="5">
    <location>
        <begin position="193"/>
        <end position="214"/>
    </location>
</feature>
<dbReference type="SUPFAM" id="SSF103473">
    <property type="entry name" value="MFS general substrate transporter"/>
    <property type="match status" value="1"/>
</dbReference>
<keyword evidence="3 5" id="KW-1133">Transmembrane helix</keyword>
<dbReference type="PANTHER" id="PTHR23501">
    <property type="entry name" value="MAJOR FACILITATOR SUPERFAMILY"/>
    <property type="match status" value="1"/>
</dbReference>
<feature type="transmembrane region" description="Helical" evidence="5">
    <location>
        <begin position="37"/>
        <end position="63"/>
    </location>
</feature>
<feature type="transmembrane region" description="Helical" evidence="5">
    <location>
        <begin position="397"/>
        <end position="418"/>
    </location>
</feature>
<feature type="transmembrane region" description="Helical" evidence="5">
    <location>
        <begin position="340"/>
        <end position="359"/>
    </location>
</feature>
<dbReference type="OrthoDB" id="2985014at2759"/>
<feature type="transmembrane region" description="Helical" evidence="5">
    <location>
        <begin position="430"/>
        <end position="454"/>
    </location>
</feature>
<protein>
    <submittedName>
        <fullName evidence="7">Permease of the major facilitator superfamily</fullName>
    </submittedName>
</protein>
<dbReference type="PROSITE" id="PS50850">
    <property type="entry name" value="MFS"/>
    <property type="match status" value="1"/>
</dbReference>
<evidence type="ECO:0000256" key="2">
    <source>
        <dbReference type="ARBA" id="ARBA00022692"/>
    </source>
</evidence>
<organism evidence="7 8">
    <name type="scientific">Pseudovirgaria hyperparasitica</name>
    <dbReference type="NCBI Taxonomy" id="470096"/>
    <lineage>
        <taxon>Eukaryota</taxon>
        <taxon>Fungi</taxon>
        <taxon>Dikarya</taxon>
        <taxon>Ascomycota</taxon>
        <taxon>Pezizomycotina</taxon>
        <taxon>Dothideomycetes</taxon>
        <taxon>Dothideomycetes incertae sedis</taxon>
        <taxon>Acrospermales</taxon>
        <taxon>Acrospermaceae</taxon>
        <taxon>Pseudovirgaria</taxon>
    </lineage>
</organism>
<feature type="transmembrane region" description="Helical" evidence="5">
    <location>
        <begin position="137"/>
        <end position="155"/>
    </location>
</feature>
<feature type="transmembrane region" description="Helical" evidence="5">
    <location>
        <begin position="106"/>
        <end position="131"/>
    </location>
</feature>
<feature type="transmembrane region" description="Helical" evidence="5">
    <location>
        <begin position="366"/>
        <end position="385"/>
    </location>
</feature>
<keyword evidence="8" id="KW-1185">Reference proteome</keyword>
<reference evidence="7" key="1">
    <citation type="journal article" date="2020" name="Stud. Mycol.">
        <title>101 Dothideomycetes genomes: a test case for predicting lifestyles and emergence of pathogens.</title>
        <authorList>
            <person name="Haridas S."/>
            <person name="Albert R."/>
            <person name="Binder M."/>
            <person name="Bloem J."/>
            <person name="Labutti K."/>
            <person name="Salamov A."/>
            <person name="Andreopoulos B."/>
            <person name="Baker S."/>
            <person name="Barry K."/>
            <person name="Bills G."/>
            <person name="Bluhm B."/>
            <person name="Cannon C."/>
            <person name="Castanera R."/>
            <person name="Culley D."/>
            <person name="Daum C."/>
            <person name="Ezra D."/>
            <person name="Gonzalez J."/>
            <person name="Henrissat B."/>
            <person name="Kuo A."/>
            <person name="Liang C."/>
            <person name="Lipzen A."/>
            <person name="Lutzoni F."/>
            <person name="Magnuson J."/>
            <person name="Mondo S."/>
            <person name="Nolan M."/>
            <person name="Ohm R."/>
            <person name="Pangilinan J."/>
            <person name="Park H.-J."/>
            <person name="Ramirez L."/>
            <person name="Alfaro M."/>
            <person name="Sun H."/>
            <person name="Tritt A."/>
            <person name="Yoshinaga Y."/>
            <person name="Zwiers L.-H."/>
            <person name="Turgeon B."/>
            <person name="Goodwin S."/>
            <person name="Spatafora J."/>
            <person name="Crous P."/>
            <person name="Grigoriev I."/>
        </authorList>
    </citation>
    <scope>NUCLEOTIDE SEQUENCE</scope>
    <source>
        <strain evidence="7">CBS 121739</strain>
    </source>
</reference>
<evidence type="ECO:0000256" key="5">
    <source>
        <dbReference type="SAM" id="Phobius"/>
    </source>
</evidence>
<dbReference type="GO" id="GO:0022857">
    <property type="term" value="F:transmembrane transporter activity"/>
    <property type="evidence" value="ECO:0007669"/>
    <property type="project" value="InterPro"/>
</dbReference>
<dbReference type="GeneID" id="54489801"/>
<feature type="transmembrane region" description="Helical" evidence="5">
    <location>
        <begin position="506"/>
        <end position="525"/>
    </location>
</feature>
<name>A0A6A6VWM0_9PEZI</name>
<dbReference type="PANTHER" id="PTHR23501:SF198">
    <property type="entry name" value="AZOLE RESISTANCE PROTEIN 1-RELATED"/>
    <property type="match status" value="1"/>
</dbReference>
<feature type="domain" description="Major facilitator superfamily (MFS) profile" evidence="6">
    <location>
        <begin position="40"/>
        <end position="532"/>
    </location>
</feature>
<evidence type="ECO:0000256" key="1">
    <source>
        <dbReference type="ARBA" id="ARBA00004141"/>
    </source>
</evidence>
<sequence>MPSRGHYLKSSLLYECPSLSSASTPPEEPTYPTGTKFWFITITLWVILILGGLDANIVATAVPSITDEFKTVTDVGWYSSAFRLCSCAFQFGFAKAYRLFPIKGVLIFNNIIFLIGAMTCALAPSSIVFILGRALSGVGFAGEMSGCFAVLVHIVPLHRRPLFAGLMAAMESCAIISAPIIGGALTQSVGWRWCFWISLPIGGIALMLLVFIFSDPRTCVEDNLTLAEKIKELDLVSNCLLIPCLTTLFVTLSWAGVKYPWSDGRVIGLFVVSVVLLTAFLYNQYRRGDSAVLPFRIIKNRTVMAGFFFTMCTNSMTNVLEWYLPIYYQIVQNKSPASSGYLMAPILAGMLIGLVLQGIGTTTFGYWSPFMIFASILMPIAAGLITTYDLNTSFAKFIIYPGLLGFSGGIGFQGPQAAVQVMLSAADINLGIGIILFGQSIGPAVFIAIAQVIFSNELTRRLQDVVPGLTPAYIAQTGLNGIMDGVAPERLVEVLEGVSKSLTTTWSLAIALGCATMVGSLLIPWRSVREKKQ</sequence>
<comment type="subcellular location">
    <subcellularLocation>
        <location evidence="1">Membrane</location>
        <topology evidence="1">Multi-pass membrane protein</topology>
    </subcellularLocation>
</comment>
<dbReference type="RefSeq" id="XP_033597016.1">
    <property type="nucleotide sequence ID" value="XM_033748747.1"/>
</dbReference>
<proteinExistence type="predicted"/>
<feature type="transmembrane region" description="Helical" evidence="5">
    <location>
        <begin position="162"/>
        <end position="181"/>
    </location>
</feature>
<dbReference type="Gene3D" id="1.20.1250.20">
    <property type="entry name" value="MFS general substrate transporter like domains"/>
    <property type="match status" value="1"/>
</dbReference>
<dbReference type="InterPro" id="IPR020846">
    <property type="entry name" value="MFS_dom"/>
</dbReference>
<feature type="transmembrane region" description="Helical" evidence="5">
    <location>
        <begin position="303"/>
        <end position="320"/>
    </location>
</feature>
<gene>
    <name evidence="7" type="ORF">EJ05DRAFT_520722</name>
</gene>
<evidence type="ECO:0000256" key="4">
    <source>
        <dbReference type="ARBA" id="ARBA00023136"/>
    </source>
</evidence>
<feature type="transmembrane region" description="Helical" evidence="5">
    <location>
        <begin position="235"/>
        <end position="254"/>
    </location>
</feature>
<evidence type="ECO:0000259" key="6">
    <source>
        <dbReference type="PROSITE" id="PS50850"/>
    </source>
</evidence>
<keyword evidence="4 5" id="KW-0472">Membrane</keyword>
<evidence type="ECO:0000313" key="7">
    <source>
        <dbReference type="EMBL" id="KAF2754565.1"/>
    </source>
</evidence>
<evidence type="ECO:0000313" key="8">
    <source>
        <dbReference type="Proteomes" id="UP000799437"/>
    </source>
</evidence>